<feature type="transmembrane region" description="Helical" evidence="1">
    <location>
        <begin position="339"/>
        <end position="358"/>
    </location>
</feature>
<evidence type="ECO:0000313" key="2">
    <source>
        <dbReference type="EMBL" id="KYN93060.1"/>
    </source>
</evidence>
<sequence>DKYIPNYDNDPEMKEVMEKYNERLAIRWKEYDELKKEKERKYKEQYDKDIKEIILKDKIEKQLTKQLSALDKFTDIDDLAKGIYEKRVATKTKKGYKKSKKTLGHNLTEWNILPNIDMYEWIPFSSKEAKIDCNIKNMKHALTKVGYIGRNKYDSHGNKDGNDTTELAPVFSSIMSSSNAFIQRYIGDDITSNGSSFKNSSVSSIFIYALWEFFEHIVVPVFAALFLGGNNDADEKECIKCCECKGKEACACACKKAKECCCACACKKAKVCCCACACEKAKQCACACACITTENCCCTATCVSASSGVGKCACEHAGPWNGFLDKVAPYFKELSTPFFAFYIIASILLILYYILKYYRNLKMEKKQKYLKILQD</sequence>
<dbReference type="AlphaFoldDB" id="A0A151L285"/>
<evidence type="ECO:0000256" key="1">
    <source>
        <dbReference type="SAM" id="Phobius"/>
    </source>
</evidence>
<dbReference type="RefSeq" id="XP_018638734.1">
    <property type="nucleotide sequence ID" value="XM_018783483.1"/>
</dbReference>
<dbReference type="Proteomes" id="UP000076004">
    <property type="component" value="Unassembled WGS sequence"/>
</dbReference>
<keyword evidence="1" id="KW-0812">Transmembrane</keyword>
<feature type="non-terminal residue" evidence="2">
    <location>
        <position position="1"/>
    </location>
</feature>
<dbReference type="InterPro" id="IPR006373">
    <property type="entry name" value="VSA_Rifin"/>
</dbReference>
<dbReference type="EMBL" id="LVLB01000355">
    <property type="protein sequence ID" value="KYN93060.1"/>
    <property type="molecule type" value="Genomic_DNA"/>
</dbReference>
<name>A0A151L285_9APIC</name>
<dbReference type="Pfam" id="PF02009">
    <property type="entry name" value="RIFIN"/>
    <property type="match status" value="1"/>
</dbReference>
<protein>
    <submittedName>
        <fullName evidence="2">Rifin</fullName>
    </submittedName>
</protein>
<comment type="caution">
    <text evidence="2">The sequence shown here is derived from an EMBL/GenBank/DDBJ whole genome shotgun (WGS) entry which is preliminary data.</text>
</comment>
<proteinExistence type="predicted"/>
<dbReference type="KEGG" id="pgab:PGSY75_0035600"/>
<reference evidence="2 3" key="1">
    <citation type="journal article" date="2016" name="Nat. Commun.">
        <title>Genomes of cryptic chimpanzee Plasmodium species reveal key evolutionary events leading to human malaria.</title>
        <authorList>
            <person name="Sundararaman S.A."/>
            <person name="Plenderleith L.J."/>
            <person name="Liu W."/>
            <person name="Loy D.E."/>
            <person name="Learn G.H."/>
            <person name="Li Y."/>
            <person name="Shaw K.S."/>
            <person name="Ayouba A."/>
            <person name="Peeters M."/>
            <person name="Speede S."/>
            <person name="Shaw G.M."/>
            <person name="Bushman F.D."/>
            <person name="Brisson D."/>
            <person name="Rayner J.C."/>
            <person name="Sharp P.M."/>
            <person name="Hahn B.H."/>
        </authorList>
    </citation>
    <scope>NUCLEOTIDE SEQUENCE [LARGE SCALE GENOMIC DNA]</scope>
    <source>
        <strain evidence="2 3">SY75</strain>
    </source>
</reference>
<accession>A0A151L285</accession>
<gene>
    <name evidence="2" type="ORF">PGSY75_0035600</name>
</gene>
<evidence type="ECO:0000313" key="3">
    <source>
        <dbReference type="Proteomes" id="UP000076004"/>
    </source>
</evidence>
<organism evidence="2 3">
    <name type="scientific">Plasmodium gaboni</name>
    <dbReference type="NCBI Taxonomy" id="647221"/>
    <lineage>
        <taxon>Eukaryota</taxon>
        <taxon>Sar</taxon>
        <taxon>Alveolata</taxon>
        <taxon>Apicomplexa</taxon>
        <taxon>Aconoidasida</taxon>
        <taxon>Haemosporida</taxon>
        <taxon>Plasmodiidae</taxon>
        <taxon>Plasmodium</taxon>
        <taxon>Plasmodium (Laverania)</taxon>
    </lineage>
</organism>
<keyword evidence="1" id="KW-0472">Membrane</keyword>
<keyword evidence="1" id="KW-1133">Transmembrane helix</keyword>
<dbReference type="GeneID" id="29774085"/>
<dbReference type="VEuPathDB" id="PlasmoDB:PGABG01_0034300"/>
<dbReference type="VEuPathDB" id="PlasmoDB:PGSY75_0035600"/>